<name>A0A6I9TBP3_SESIN</name>
<dbReference type="InterPro" id="IPR045026">
    <property type="entry name" value="LIMYB"/>
</dbReference>
<protein>
    <submittedName>
        <fullName evidence="3">L10-interacting MYB domain-containing protein-like</fullName>
    </submittedName>
</protein>
<dbReference type="GeneID" id="105165017"/>
<dbReference type="RefSeq" id="XP_011082197.1">
    <property type="nucleotide sequence ID" value="XM_011083895.1"/>
</dbReference>
<feature type="domain" description="Myb/SANT-like" evidence="1">
    <location>
        <begin position="24"/>
        <end position="117"/>
    </location>
</feature>
<accession>A0A6I9TBP3</accession>
<dbReference type="InParanoid" id="A0A6I9TBP3"/>
<keyword evidence="2" id="KW-1185">Reference proteome</keyword>
<dbReference type="KEGG" id="sind:105165017"/>
<gene>
    <name evidence="3" type="primary">LOC105165017</name>
</gene>
<organism evidence="2 3">
    <name type="scientific">Sesamum indicum</name>
    <name type="common">Oriental sesame</name>
    <name type="synonym">Sesamum orientale</name>
    <dbReference type="NCBI Taxonomy" id="4182"/>
    <lineage>
        <taxon>Eukaryota</taxon>
        <taxon>Viridiplantae</taxon>
        <taxon>Streptophyta</taxon>
        <taxon>Embryophyta</taxon>
        <taxon>Tracheophyta</taxon>
        <taxon>Spermatophyta</taxon>
        <taxon>Magnoliopsida</taxon>
        <taxon>eudicotyledons</taxon>
        <taxon>Gunneridae</taxon>
        <taxon>Pentapetalae</taxon>
        <taxon>asterids</taxon>
        <taxon>lamiids</taxon>
        <taxon>Lamiales</taxon>
        <taxon>Pedaliaceae</taxon>
        <taxon>Sesamum</taxon>
    </lineage>
</organism>
<evidence type="ECO:0000313" key="3">
    <source>
        <dbReference type="RefSeq" id="XP_011082197.1"/>
    </source>
</evidence>
<dbReference type="AlphaFoldDB" id="A0A6I9TBP3"/>
<dbReference type="InterPro" id="IPR024752">
    <property type="entry name" value="Myb/SANT-like_dom"/>
</dbReference>
<reference evidence="3" key="1">
    <citation type="submission" date="2025-08" db="UniProtKB">
        <authorList>
            <consortium name="RefSeq"/>
        </authorList>
    </citation>
    <scope>IDENTIFICATION</scope>
</reference>
<evidence type="ECO:0000313" key="2">
    <source>
        <dbReference type="Proteomes" id="UP000504604"/>
    </source>
</evidence>
<dbReference type="Gramene" id="SIN_1021012.t">
    <property type="protein sequence ID" value="SIN_1021012.t"/>
    <property type="gene ID" value="SIN_1021012"/>
</dbReference>
<dbReference type="OrthoDB" id="76215at2759"/>
<dbReference type="Proteomes" id="UP000504604">
    <property type="component" value="Linkage group LG6"/>
</dbReference>
<sequence length="288" mass="32926">MSRKGKEACNTSSDPKSRADDAWWDMPQVSMLIELMYDHFKKGHLLSSTFSKQIWREIGIELSQRNKTQYTVAQLKGKANRLRMLWRKFYDLVYKRTGFGWDPTTCTVTASEDRWAEWIAIIANPRESGLKKKGLPHFDLCTEMFSSFVATGSHARSSAMPPVSNNDNDDVDVSYPAMANGNPLESVPDQIPIARRGRQRKGEQSDRLKRVDKCIDAITACSEAKTRKLTNVINDNIGECMAALSKMEGLPRYLFFAAQDEVLLKLRRQMFLLMSDEDKRAWVESLKK</sequence>
<dbReference type="PANTHER" id="PTHR47584">
    <property type="match status" value="1"/>
</dbReference>
<proteinExistence type="predicted"/>
<dbReference type="Pfam" id="PF12776">
    <property type="entry name" value="Myb_DNA-bind_3"/>
    <property type="match status" value="1"/>
</dbReference>
<evidence type="ECO:0000259" key="1">
    <source>
        <dbReference type="Pfam" id="PF12776"/>
    </source>
</evidence>
<dbReference type="PANTHER" id="PTHR47584:SF14">
    <property type="entry name" value="L10-INTERACTING MYB DOMAIN-CONTAINING PROTEIN-LIKE"/>
    <property type="match status" value="1"/>
</dbReference>